<comment type="cofactor">
    <cofactor evidence="1">
        <name>Zn(2+)</name>
        <dbReference type="ChEBI" id="CHEBI:29105"/>
    </cofactor>
</comment>
<feature type="transmembrane region" description="Helical" evidence="13">
    <location>
        <begin position="102"/>
        <end position="128"/>
    </location>
</feature>
<dbReference type="GO" id="GO:0046872">
    <property type="term" value="F:metal ion binding"/>
    <property type="evidence" value="ECO:0007669"/>
    <property type="project" value="UniProtKB-KW"/>
</dbReference>
<sequence length="229" mass="25753">MLTKMICFPLMEDFIYRVAISLPAFLLAIVCHEAAHAWMAKRFGDTTGEQLGRLSLNPLVHYDPIGTVIFPLIGAMLGGTMFGWAKPVPVDTRRFKNIRSGIFWVSFAGPLANIILMFISAILLAFMFTKVSPDFSYFQVFTEMLKSAVTINVLLAVFNLIPFPPLDGSKMVSSMLDYNAARKFEDLQRYSFVFLIILIMTPVLSWIMSPALWASNLIVNIFINIFAGF</sequence>
<feature type="transmembrane region" description="Helical" evidence="13">
    <location>
        <begin position="187"/>
        <end position="205"/>
    </location>
</feature>
<dbReference type="KEGG" id="bsto:C0V70_01870"/>
<dbReference type="InterPro" id="IPR052348">
    <property type="entry name" value="Metallopeptidase_M50B"/>
</dbReference>
<gene>
    <name evidence="15" type="ORF">C0V70_01870</name>
</gene>
<dbReference type="EMBL" id="CP025704">
    <property type="protein sequence ID" value="AUN96872.1"/>
    <property type="molecule type" value="Genomic_DNA"/>
</dbReference>
<evidence type="ECO:0000259" key="14">
    <source>
        <dbReference type="Pfam" id="PF02163"/>
    </source>
</evidence>
<dbReference type="OrthoDB" id="5291252at2"/>
<feature type="transmembrane region" description="Helical" evidence="13">
    <location>
        <begin position="61"/>
        <end position="82"/>
    </location>
</feature>
<keyword evidence="5 15" id="KW-0645">Protease</keyword>
<keyword evidence="6 13" id="KW-0812">Transmembrane</keyword>
<keyword evidence="9" id="KW-0862">Zinc</keyword>
<evidence type="ECO:0000313" key="15">
    <source>
        <dbReference type="EMBL" id="AUN96872.1"/>
    </source>
</evidence>
<evidence type="ECO:0000256" key="2">
    <source>
        <dbReference type="ARBA" id="ARBA00004651"/>
    </source>
</evidence>
<evidence type="ECO:0000256" key="9">
    <source>
        <dbReference type="ARBA" id="ARBA00022833"/>
    </source>
</evidence>
<evidence type="ECO:0000256" key="11">
    <source>
        <dbReference type="ARBA" id="ARBA00023049"/>
    </source>
</evidence>
<keyword evidence="11" id="KW-0482">Metalloprotease</keyword>
<protein>
    <submittedName>
        <fullName evidence="15">Site-2 protease family protein</fullName>
    </submittedName>
</protein>
<evidence type="ECO:0000313" key="16">
    <source>
        <dbReference type="Proteomes" id="UP000235584"/>
    </source>
</evidence>
<evidence type="ECO:0000256" key="13">
    <source>
        <dbReference type="SAM" id="Phobius"/>
    </source>
</evidence>
<evidence type="ECO:0000256" key="4">
    <source>
        <dbReference type="ARBA" id="ARBA00022475"/>
    </source>
</evidence>
<keyword evidence="10 13" id="KW-1133">Transmembrane helix</keyword>
<dbReference type="GO" id="GO:0008237">
    <property type="term" value="F:metallopeptidase activity"/>
    <property type="evidence" value="ECO:0007669"/>
    <property type="project" value="UniProtKB-KW"/>
</dbReference>
<dbReference type="GO" id="GO:0006508">
    <property type="term" value="P:proteolysis"/>
    <property type="evidence" value="ECO:0007669"/>
    <property type="project" value="UniProtKB-KW"/>
</dbReference>
<keyword evidence="7" id="KW-0479">Metal-binding</keyword>
<dbReference type="InterPro" id="IPR044537">
    <property type="entry name" value="Rip2-like"/>
</dbReference>
<evidence type="ECO:0000256" key="1">
    <source>
        <dbReference type="ARBA" id="ARBA00001947"/>
    </source>
</evidence>
<evidence type="ECO:0000256" key="7">
    <source>
        <dbReference type="ARBA" id="ARBA00022723"/>
    </source>
</evidence>
<reference evidence="15 16" key="1">
    <citation type="submission" date="2018-01" db="EMBL/GenBank/DDBJ databases">
        <title>Complete genome sequence of Bacteriovorax stolpii DSM12778.</title>
        <authorList>
            <person name="Tang B."/>
            <person name="Chang J."/>
        </authorList>
    </citation>
    <scope>NUCLEOTIDE SEQUENCE [LARGE SCALE GENOMIC DNA]</scope>
    <source>
        <strain evidence="15 16">DSM 12778</strain>
    </source>
</reference>
<feature type="domain" description="Peptidase M50" evidence="14">
    <location>
        <begin position="24"/>
        <end position="196"/>
    </location>
</feature>
<feature type="transmembrane region" description="Helical" evidence="13">
    <location>
        <begin position="148"/>
        <end position="166"/>
    </location>
</feature>
<proteinExistence type="inferred from homology"/>
<evidence type="ECO:0000256" key="3">
    <source>
        <dbReference type="ARBA" id="ARBA00007931"/>
    </source>
</evidence>
<dbReference type="GO" id="GO:0005886">
    <property type="term" value="C:plasma membrane"/>
    <property type="evidence" value="ECO:0007669"/>
    <property type="project" value="UniProtKB-SubCell"/>
</dbReference>
<evidence type="ECO:0000256" key="12">
    <source>
        <dbReference type="ARBA" id="ARBA00023136"/>
    </source>
</evidence>
<comment type="subcellular location">
    <subcellularLocation>
        <location evidence="2">Cell membrane</location>
        <topology evidence="2">Multi-pass membrane protein</topology>
    </subcellularLocation>
</comment>
<evidence type="ECO:0000256" key="8">
    <source>
        <dbReference type="ARBA" id="ARBA00022801"/>
    </source>
</evidence>
<organism evidence="15 16">
    <name type="scientific">Bacteriovorax stolpii</name>
    <name type="common">Bdellovibrio stolpii</name>
    <dbReference type="NCBI Taxonomy" id="960"/>
    <lineage>
        <taxon>Bacteria</taxon>
        <taxon>Pseudomonadati</taxon>
        <taxon>Bdellovibrionota</taxon>
        <taxon>Bacteriovoracia</taxon>
        <taxon>Bacteriovoracales</taxon>
        <taxon>Bacteriovoracaceae</taxon>
        <taxon>Bacteriovorax</taxon>
    </lineage>
</organism>
<dbReference type="Pfam" id="PF02163">
    <property type="entry name" value="Peptidase_M50"/>
    <property type="match status" value="1"/>
</dbReference>
<keyword evidence="16" id="KW-1185">Reference proteome</keyword>
<evidence type="ECO:0000256" key="10">
    <source>
        <dbReference type="ARBA" id="ARBA00022989"/>
    </source>
</evidence>
<keyword evidence="12 13" id="KW-0472">Membrane</keyword>
<evidence type="ECO:0000256" key="5">
    <source>
        <dbReference type="ARBA" id="ARBA00022670"/>
    </source>
</evidence>
<dbReference type="Proteomes" id="UP000235584">
    <property type="component" value="Chromosome"/>
</dbReference>
<dbReference type="AlphaFoldDB" id="A0A2K9NN06"/>
<dbReference type="PANTHER" id="PTHR35864:SF1">
    <property type="entry name" value="ZINC METALLOPROTEASE YWHC-RELATED"/>
    <property type="match status" value="1"/>
</dbReference>
<keyword evidence="4" id="KW-1003">Cell membrane</keyword>
<dbReference type="PANTHER" id="PTHR35864">
    <property type="entry name" value="ZINC METALLOPROTEASE MJ0611-RELATED"/>
    <property type="match status" value="1"/>
</dbReference>
<comment type="similarity">
    <text evidence="3">Belongs to the peptidase M50B family.</text>
</comment>
<evidence type="ECO:0000256" key="6">
    <source>
        <dbReference type="ARBA" id="ARBA00022692"/>
    </source>
</evidence>
<keyword evidence="8" id="KW-0378">Hydrolase</keyword>
<dbReference type="InterPro" id="IPR008915">
    <property type="entry name" value="Peptidase_M50"/>
</dbReference>
<accession>A0A2K9NN06</accession>
<name>A0A2K9NN06_BACTC</name>
<dbReference type="CDD" id="cd06158">
    <property type="entry name" value="S2P-M50_like_1"/>
    <property type="match status" value="1"/>
</dbReference>